<dbReference type="Proteomes" id="UP000298416">
    <property type="component" value="Unassembled WGS sequence"/>
</dbReference>
<gene>
    <name evidence="2" type="ORF">SASPL_147103</name>
</gene>
<feature type="compositionally biased region" description="Basic and acidic residues" evidence="1">
    <location>
        <begin position="66"/>
        <end position="103"/>
    </location>
</feature>
<name>A0A8X8WDU8_SALSN</name>
<proteinExistence type="predicted"/>
<evidence type="ECO:0000256" key="1">
    <source>
        <dbReference type="SAM" id="MobiDB-lite"/>
    </source>
</evidence>
<sequence length="200" mass="21857">MQTNCITLSLFHFQRRSSPATNLNPFLRRALDRLAGLLRLLPNIHRPLLHAPLRIVQRLLPGRLPERVEHPRDRREAGQPKRPGREERGHGPGQQDDGRHQDGAEDDEDRGGNGEPDEAANERDPGKAEESAADGEERYHGEDLAGGGALAREEGGFSGGVVAVEEGLLLGVDLDLVWLWAVAVGHDEMNGCGEKVGLEV</sequence>
<feature type="compositionally biased region" description="Acidic residues" evidence="1">
    <location>
        <begin position="104"/>
        <end position="119"/>
    </location>
</feature>
<feature type="region of interest" description="Disordered" evidence="1">
    <location>
        <begin position="66"/>
        <end position="143"/>
    </location>
</feature>
<evidence type="ECO:0000313" key="3">
    <source>
        <dbReference type="Proteomes" id="UP000298416"/>
    </source>
</evidence>
<reference evidence="2" key="2">
    <citation type="submission" date="2020-08" db="EMBL/GenBank/DDBJ databases">
        <title>Plant Genome Project.</title>
        <authorList>
            <person name="Zhang R.-G."/>
        </authorList>
    </citation>
    <scope>NUCLEOTIDE SEQUENCE</scope>
    <source>
        <strain evidence="2">Huo1</strain>
        <tissue evidence="2">Leaf</tissue>
    </source>
</reference>
<reference evidence="2" key="1">
    <citation type="submission" date="2018-01" db="EMBL/GenBank/DDBJ databases">
        <authorList>
            <person name="Mao J.F."/>
        </authorList>
    </citation>
    <scope>NUCLEOTIDE SEQUENCE</scope>
    <source>
        <strain evidence="2">Huo1</strain>
        <tissue evidence="2">Leaf</tissue>
    </source>
</reference>
<dbReference type="AlphaFoldDB" id="A0A8X8WDU8"/>
<accession>A0A8X8WDU8</accession>
<protein>
    <submittedName>
        <fullName evidence="2">Uncharacterized protein</fullName>
    </submittedName>
</protein>
<evidence type="ECO:0000313" key="2">
    <source>
        <dbReference type="EMBL" id="KAG6392875.1"/>
    </source>
</evidence>
<feature type="compositionally biased region" description="Basic and acidic residues" evidence="1">
    <location>
        <begin position="120"/>
        <end position="143"/>
    </location>
</feature>
<dbReference type="EMBL" id="PNBA02000018">
    <property type="protein sequence ID" value="KAG6392875.1"/>
    <property type="molecule type" value="Genomic_DNA"/>
</dbReference>
<organism evidence="2">
    <name type="scientific">Salvia splendens</name>
    <name type="common">Scarlet sage</name>
    <dbReference type="NCBI Taxonomy" id="180675"/>
    <lineage>
        <taxon>Eukaryota</taxon>
        <taxon>Viridiplantae</taxon>
        <taxon>Streptophyta</taxon>
        <taxon>Embryophyta</taxon>
        <taxon>Tracheophyta</taxon>
        <taxon>Spermatophyta</taxon>
        <taxon>Magnoliopsida</taxon>
        <taxon>eudicotyledons</taxon>
        <taxon>Gunneridae</taxon>
        <taxon>Pentapetalae</taxon>
        <taxon>asterids</taxon>
        <taxon>lamiids</taxon>
        <taxon>Lamiales</taxon>
        <taxon>Lamiaceae</taxon>
        <taxon>Nepetoideae</taxon>
        <taxon>Mentheae</taxon>
        <taxon>Salviinae</taxon>
        <taxon>Salvia</taxon>
        <taxon>Salvia subgen. Calosphace</taxon>
        <taxon>core Calosphace</taxon>
    </lineage>
</organism>
<keyword evidence="3" id="KW-1185">Reference proteome</keyword>
<comment type="caution">
    <text evidence="2">The sequence shown here is derived from an EMBL/GenBank/DDBJ whole genome shotgun (WGS) entry which is preliminary data.</text>
</comment>